<keyword evidence="1" id="KW-0472">Membrane</keyword>
<organism evidence="2 3">
    <name type="scientific">Plutella xylostella</name>
    <name type="common">Diamondback moth</name>
    <name type="synonym">Plutella maculipennis</name>
    <dbReference type="NCBI Taxonomy" id="51655"/>
    <lineage>
        <taxon>Eukaryota</taxon>
        <taxon>Metazoa</taxon>
        <taxon>Ecdysozoa</taxon>
        <taxon>Arthropoda</taxon>
        <taxon>Hexapoda</taxon>
        <taxon>Insecta</taxon>
        <taxon>Pterygota</taxon>
        <taxon>Neoptera</taxon>
        <taxon>Endopterygota</taxon>
        <taxon>Lepidoptera</taxon>
        <taxon>Glossata</taxon>
        <taxon>Ditrysia</taxon>
        <taxon>Yponomeutoidea</taxon>
        <taxon>Plutellidae</taxon>
        <taxon>Plutella</taxon>
    </lineage>
</organism>
<dbReference type="Proteomes" id="UP000823941">
    <property type="component" value="Chromosome 23"/>
</dbReference>
<keyword evidence="1" id="KW-1133">Transmembrane helix</keyword>
<dbReference type="EMBL" id="JAHIBW010000023">
    <property type="protein sequence ID" value="KAG7298776.1"/>
    <property type="molecule type" value="Genomic_DNA"/>
</dbReference>
<feature type="transmembrane region" description="Helical" evidence="1">
    <location>
        <begin position="5"/>
        <end position="22"/>
    </location>
</feature>
<evidence type="ECO:0000313" key="2">
    <source>
        <dbReference type="EMBL" id="KAG7298776.1"/>
    </source>
</evidence>
<keyword evidence="1" id="KW-0812">Transmembrane</keyword>
<feature type="transmembrane region" description="Helical" evidence="1">
    <location>
        <begin position="34"/>
        <end position="55"/>
    </location>
</feature>
<gene>
    <name evidence="2" type="ORF">JYU34_017200</name>
</gene>
<keyword evidence="2" id="KW-0675">Receptor</keyword>
<name>A0ABQ7Q0L3_PLUXY</name>
<proteinExistence type="predicted"/>
<accession>A0ABQ7Q0L3</accession>
<reference evidence="2 3" key="1">
    <citation type="submission" date="2021-06" db="EMBL/GenBank/DDBJ databases">
        <title>A haploid diamondback moth (Plutella xylostella L.) genome assembly resolves 31 chromosomes and identifies a diamide resistance mutation.</title>
        <authorList>
            <person name="Ward C.M."/>
            <person name="Perry K.D."/>
            <person name="Baker G."/>
            <person name="Powis K."/>
            <person name="Heckel D.G."/>
            <person name="Baxter S.W."/>
        </authorList>
    </citation>
    <scope>NUCLEOTIDE SEQUENCE [LARGE SCALE GENOMIC DNA]</scope>
    <source>
        <strain evidence="2 3">LV</strain>
        <tissue evidence="2">Single pupa</tissue>
    </source>
</reference>
<evidence type="ECO:0000256" key="1">
    <source>
        <dbReference type="SAM" id="Phobius"/>
    </source>
</evidence>
<keyword evidence="3" id="KW-1185">Reference proteome</keyword>
<evidence type="ECO:0000313" key="3">
    <source>
        <dbReference type="Proteomes" id="UP000823941"/>
    </source>
</evidence>
<protein>
    <submittedName>
        <fullName evidence="2">Gustatory and odorant receptor 22</fullName>
    </submittedName>
</protein>
<sequence length="90" mass="10255">MYGIYCMVIFFTTTISLYGALSEILEHGLSYKEMGLFVIVGYCMTLLFIICNEAFHATRKVRPTLTYSQMTEPTYYLVNSNTTESIHSGN</sequence>
<comment type="caution">
    <text evidence="2">The sequence shown here is derived from an EMBL/GenBank/DDBJ whole genome shotgun (WGS) entry which is preliminary data.</text>
</comment>